<reference evidence="8 9" key="1">
    <citation type="submission" date="2019-10" db="EMBL/GenBank/DDBJ databases">
        <authorList>
            <person name="Palmer J.M."/>
        </authorList>
    </citation>
    <scope>NUCLEOTIDE SEQUENCE [LARGE SCALE GENOMIC DNA]</scope>
    <source>
        <strain evidence="8 9">TWF694</strain>
    </source>
</reference>
<feature type="compositionally biased region" description="Basic and acidic residues" evidence="6">
    <location>
        <begin position="608"/>
        <end position="617"/>
    </location>
</feature>
<dbReference type="PANTHER" id="PTHR31018:SF3">
    <property type="entry name" value="RECEPTOR PROTEIN-TYROSINE KINASE"/>
    <property type="match status" value="1"/>
</dbReference>
<dbReference type="Gene3D" id="3.80.20.20">
    <property type="entry name" value="Receptor L-domain"/>
    <property type="match status" value="2"/>
</dbReference>
<evidence type="ECO:0000256" key="4">
    <source>
        <dbReference type="ARBA" id="ARBA00022729"/>
    </source>
</evidence>
<evidence type="ECO:0000256" key="2">
    <source>
        <dbReference type="ARBA" id="ARBA00022512"/>
    </source>
</evidence>
<name>A0AAV9WYI2_9PEZI</name>
<evidence type="ECO:0000313" key="9">
    <source>
        <dbReference type="Proteomes" id="UP001365542"/>
    </source>
</evidence>
<keyword evidence="5" id="KW-0325">Glycoprotein</keyword>
<keyword evidence="9" id="KW-1185">Reference proteome</keyword>
<feature type="region of interest" description="Disordered" evidence="6">
    <location>
        <begin position="590"/>
        <end position="631"/>
    </location>
</feature>
<dbReference type="EMBL" id="JAVHJO010000013">
    <property type="protein sequence ID" value="KAK6530160.1"/>
    <property type="molecule type" value="Genomic_DNA"/>
</dbReference>
<keyword evidence="2" id="KW-0134">Cell wall</keyword>
<dbReference type="InterPro" id="IPR036941">
    <property type="entry name" value="Rcpt_L-dom_sf"/>
</dbReference>
<dbReference type="Proteomes" id="UP001365542">
    <property type="component" value="Unassembled WGS sequence"/>
</dbReference>
<keyword evidence="7" id="KW-1133">Transmembrane helix</keyword>
<proteinExistence type="predicted"/>
<evidence type="ECO:0000313" key="8">
    <source>
        <dbReference type="EMBL" id="KAK6530160.1"/>
    </source>
</evidence>
<evidence type="ECO:0000256" key="6">
    <source>
        <dbReference type="SAM" id="MobiDB-lite"/>
    </source>
</evidence>
<comment type="caution">
    <text evidence="8">The sequence shown here is derived from an EMBL/GenBank/DDBJ whole genome shotgun (WGS) entry which is preliminary data.</text>
</comment>
<organism evidence="8 9">
    <name type="scientific">Orbilia ellipsospora</name>
    <dbReference type="NCBI Taxonomy" id="2528407"/>
    <lineage>
        <taxon>Eukaryota</taxon>
        <taxon>Fungi</taxon>
        <taxon>Dikarya</taxon>
        <taxon>Ascomycota</taxon>
        <taxon>Pezizomycotina</taxon>
        <taxon>Orbiliomycetes</taxon>
        <taxon>Orbiliales</taxon>
        <taxon>Orbiliaceae</taxon>
        <taxon>Orbilia</taxon>
    </lineage>
</organism>
<comment type="subcellular location">
    <subcellularLocation>
        <location evidence="1">Secreted</location>
        <location evidence="1">Cell wall</location>
    </subcellularLocation>
</comment>
<keyword evidence="3" id="KW-0964">Secreted</keyword>
<evidence type="ECO:0000256" key="5">
    <source>
        <dbReference type="ARBA" id="ARBA00023180"/>
    </source>
</evidence>
<evidence type="ECO:0000256" key="7">
    <source>
        <dbReference type="SAM" id="Phobius"/>
    </source>
</evidence>
<dbReference type="SUPFAM" id="SSF52058">
    <property type="entry name" value="L domain-like"/>
    <property type="match status" value="2"/>
</dbReference>
<feature type="transmembrane region" description="Helical" evidence="7">
    <location>
        <begin position="96"/>
        <end position="115"/>
    </location>
</feature>
<dbReference type="PANTHER" id="PTHR31018">
    <property type="entry name" value="SPORULATION-SPECIFIC PROTEIN-RELATED"/>
    <property type="match status" value="1"/>
</dbReference>
<evidence type="ECO:0000256" key="3">
    <source>
        <dbReference type="ARBA" id="ARBA00022525"/>
    </source>
</evidence>
<dbReference type="AlphaFoldDB" id="A0AAV9WYI2"/>
<keyword evidence="4" id="KW-0732">Signal</keyword>
<keyword evidence="7" id="KW-0472">Membrane</keyword>
<evidence type="ECO:0000256" key="1">
    <source>
        <dbReference type="ARBA" id="ARBA00004191"/>
    </source>
</evidence>
<gene>
    <name evidence="8" type="ORF">TWF694_003528</name>
</gene>
<dbReference type="InterPro" id="IPR051648">
    <property type="entry name" value="CWI-Assembly_Regulator"/>
</dbReference>
<protein>
    <submittedName>
        <fullName evidence="8">Uncharacterized protein</fullName>
    </submittedName>
</protein>
<sequence length="661" mass="72674">MWCDPRCSINPNSSFSLALSSSVRRCTFRKLNQRGLASREPFSHLSLLPNNDLLNDRFFSYIFFWLLFKQFGIETGGKYNILKSGRMSRTSAARSILLSLFALLFLNLVNTTLAASTPLQPEICDSSSIIITTPDELFELSNCTDLPGDVYLNNVDSVELHLYNITSIGGMFQIHLANNTQRFSALNLTSIGGLFMVAGDTENSSQMEEIDIPNLNNTAGLDLTRMPLLRDLEFPARINNPNPAIRVTIMNTGLESIEPLNIDYEQIQQIYFGGNPNLNNITMGLKQITVNMDIDGAGGTPNVSFPELTYLNTANIHNISTLDFPKLKSMGGALGVYDSIYLETLSLPVLEKIGTKTLSVLAIANNSALEDVLFPVLTQITGGITTENNKKWQRLTGFPELSVVTDDVDMQGSFTIVSLPDLYNLTGSFSIISSAGLTYTCTDLEKLNTDTSKPFICDPYGVNVYRAADTPTTEKKTAQGSPLTGPKITGIAIGCLAAVVAPLIFIRFLVGRKRKAKLKEKDIYNRHWNPVDYGSRSLPGSRAELPTDPGPFEMPPAAKLRQELVGDIPLHEMDGTPPGKKHHVDISSMPVPDSPIERVSTGGSNGRFDSDVSRLDTDDVSSEDEEDEYNDSIVHAYVVDHDHDRDSEMGGHPSSMHDTLR</sequence>
<feature type="compositionally biased region" description="Acidic residues" evidence="6">
    <location>
        <begin position="618"/>
        <end position="630"/>
    </location>
</feature>
<accession>A0AAV9WYI2</accession>
<keyword evidence="7" id="KW-0812">Transmembrane</keyword>
<feature type="region of interest" description="Disordered" evidence="6">
    <location>
        <begin position="642"/>
        <end position="661"/>
    </location>
</feature>
<feature type="transmembrane region" description="Helical" evidence="7">
    <location>
        <begin position="488"/>
        <end position="510"/>
    </location>
</feature>